<evidence type="ECO:0000256" key="2">
    <source>
        <dbReference type="ARBA" id="ARBA00022729"/>
    </source>
</evidence>
<feature type="domain" description="Bacterial Ig-like" evidence="9">
    <location>
        <begin position="784"/>
        <end position="839"/>
    </location>
</feature>
<feature type="domain" description="Bacterial Ig-like" evidence="9">
    <location>
        <begin position="711"/>
        <end position="765"/>
    </location>
</feature>
<dbReference type="SUPFAM" id="SSF75005">
    <property type="entry name" value="Arabinanase/levansucrase/invertase"/>
    <property type="match status" value="1"/>
</dbReference>
<dbReference type="Gene3D" id="2.115.10.20">
    <property type="entry name" value="Glycosyl hydrolase domain, family 43"/>
    <property type="match status" value="1"/>
</dbReference>
<evidence type="ECO:0000256" key="8">
    <source>
        <dbReference type="SAM" id="SignalP"/>
    </source>
</evidence>
<feature type="signal peptide" evidence="8">
    <location>
        <begin position="1"/>
        <end position="18"/>
    </location>
</feature>
<evidence type="ECO:0000313" key="11">
    <source>
        <dbReference type="EMBL" id="AEI44730.1"/>
    </source>
</evidence>
<dbReference type="EMBL" id="CP002869">
    <property type="protein sequence ID" value="AEI44730.1"/>
    <property type="molecule type" value="Genomic_DNA"/>
</dbReference>
<reference evidence="11 12" key="2">
    <citation type="journal article" date="2013" name="Genome Announc.">
        <title>Genome Sequence of Growth-Improving Paenibacillus mucilaginosus Strain KNP414.</title>
        <authorList>
            <person name="Lu J.J."/>
            <person name="Wang J.F."/>
            <person name="Hu X.F."/>
        </authorList>
    </citation>
    <scope>NUCLEOTIDE SEQUENCE [LARGE SCALE GENOMIC DNA]</scope>
    <source>
        <strain evidence="11 12">KNP414</strain>
    </source>
</reference>
<organism evidence="11 12">
    <name type="scientific">Paenibacillus mucilaginosus (strain KNP414)</name>
    <dbReference type="NCBI Taxonomy" id="1036673"/>
    <lineage>
        <taxon>Bacteria</taxon>
        <taxon>Bacillati</taxon>
        <taxon>Bacillota</taxon>
        <taxon>Bacilli</taxon>
        <taxon>Bacillales</taxon>
        <taxon>Paenibacillaceae</taxon>
        <taxon>Paenibacillus</taxon>
    </lineage>
</organism>
<evidence type="ECO:0008006" key="13">
    <source>
        <dbReference type="Google" id="ProtNLM"/>
    </source>
</evidence>
<dbReference type="CDD" id="cd18817">
    <property type="entry name" value="GH43f_LbAraf43-like"/>
    <property type="match status" value="1"/>
</dbReference>
<sequence length="1279" mass="136409">MRLAKPIVSCITALTLLAAPFTSLPLQRVSAASVDDGLLLRYAFDDGTDSRTAADSSGGGHTGELVGDATITDTDKGGAVDLSGSGAYVRMPAGILDGLTDLTVSAWVYMDTAKPWASLYSFGNYKDSTNEAFSGLNFAPVNDASKSSLELFKTGFGSNQFLNLDPVPAKSWKHVTTVISGTRKTNSLYVDGVLQGTLTGMNALPGDIASTYNYIGYAQFPWEQGTGKGLDGRVADFRLYGRALGWQEIRTLAGAQAEVVSVETAEVSTTAGVAPALPSTVNLRFGDGSTEPAAVTWDSIPAGAYATEGKFIVNGTAEGSPLPAAANVTVLAELQIVSAEPVEVITAAGSAPSLPSVVTAVYNNGTKSEVPVTWAEIDPSLYAEPESRFTVKGSIAGTAAQAEAVVTVSGGIPEGLVTWYRFDALNGTTVPDASGHGRNATAVNGPLIMNVKEKTAIDFDNTKKQYVQLPAGIMSSLDDFTLATWIYIDSKTGDWTRIFDFGTGVSAGKMFLTTNLRYDMEGSIADATPSAPKVEQWTHVAVTKSGTVYTIYVNGKQAAVGTSTKKPSDYGETAYNFIAKSNWTADPYLDGKLRDFRIYSKALPQQEVAGIVTSSYSDREAVAAAKEVLTLGDTTQVVSDLELPVQGGNGVSITWTSDKPAVVSSTGKVTRPAKEEQDAAVTLTAELSRGEYKETRAFQVTVLADSIVSVDEVRVTTGRDFPPALPDNVTVRHYDGHTAEVPVTWERLPLEKLSAPGTFTLNGTVFSTALPAAAQISVAELVSIDEVKAETAAGQAPELPDTVNARYSDGTVKALPVTWSEVPVSAYDKPGTFAVQGSAATESYGNPLIERRADPHIMKHTDGYYYFTASVPEYDRIILRRAKSIQGLAEAEEVTVWQKHASGEMGAHIWAPEIHFIDGKWYIYFAAGTKEDIWKIRPYVLESADANPLTGTWTEKGMIGKPAGNTASFSDFSLDTTTFEHNGQRYLVWAQKENGPSNLYIAPMSDPWTISGDQVLISTPDYAWERQTYWVNEAPSVLKRGGQIFISFSASATDHSYALGLLTASDTADLLDPKSWTKSPEPVLVSSEEAGQYGPGHNSFTVAEDGTTDLLVYHARLYKKIEGDPLYDPNRHTRVKRLTWNADGTPNFGPLVSGRQPGPAAAVTAAVTVTRDAAYTAETVFSSERPGTGGKLEAAVTLSNRKQAAGQLVVVMVRYDSTGAMAESRYVTVDMTGKAQETAKLSLTFPAAAAGHKVKVFVWEGGSPDASNLKPAAPPAVFE</sequence>
<evidence type="ECO:0000256" key="5">
    <source>
        <dbReference type="PIRSR" id="PIRSR606710-1"/>
    </source>
</evidence>
<evidence type="ECO:0000259" key="9">
    <source>
        <dbReference type="Pfam" id="PF07532"/>
    </source>
</evidence>
<dbReference type="Pfam" id="PF20578">
    <property type="entry name" value="aBig_2"/>
    <property type="match status" value="1"/>
</dbReference>
<feature type="active site" description="Proton donor" evidence="5">
    <location>
        <position position="1033"/>
    </location>
</feature>
<feature type="chain" id="PRO_5038638759" description="Alpha-N-arabinofuranosidase" evidence="8">
    <location>
        <begin position="19"/>
        <end position="1279"/>
    </location>
</feature>
<dbReference type="Gene3D" id="2.60.120.200">
    <property type="match status" value="2"/>
</dbReference>
<evidence type="ECO:0000256" key="4">
    <source>
        <dbReference type="ARBA" id="ARBA00023295"/>
    </source>
</evidence>
<dbReference type="RefSeq" id="WP_013919874.1">
    <property type="nucleotide sequence ID" value="NC_015690.1"/>
</dbReference>
<feature type="domain" description="Atrophied bacterial Ig" evidence="10">
    <location>
        <begin position="622"/>
        <end position="704"/>
    </location>
</feature>
<dbReference type="AlphaFoldDB" id="F8FII7"/>
<dbReference type="PATRIC" id="fig|1036673.3.peg.5769"/>
<keyword evidence="2 8" id="KW-0732">Signal</keyword>
<feature type="region of interest" description="Disordered" evidence="7">
    <location>
        <begin position="50"/>
        <end position="70"/>
    </location>
</feature>
<evidence type="ECO:0000256" key="3">
    <source>
        <dbReference type="ARBA" id="ARBA00022801"/>
    </source>
</evidence>
<dbReference type="SUPFAM" id="SSF49899">
    <property type="entry name" value="Concanavalin A-like lectins/glucanases"/>
    <property type="match status" value="2"/>
</dbReference>
<evidence type="ECO:0000259" key="10">
    <source>
        <dbReference type="Pfam" id="PF20578"/>
    </source>
</evidence>
<accession>F8FII7</accession>
<proteinExistence type="inferred from homology"/>
<feature type="domain" description="Bacterial Ig-like" evidence="9">
    <location>
        <begin position="263"/>
        <end position="319"/>
    </location>
</feature>
<dbReference type="GO" id="GO:0004553">
    <property type="term" value="F:hydrolase activity, hydrolyzing O-glycosyl compounds"/>
    <property type="evidence" value="ECO:0007669"/>
    <property type="project" value="InterPro"/>
</dbReference>
<name>F8FII7_PAEMK</name>
<dbReference type="InterPro" id="IPR023296">
    <property type="entry name" value="Glyco_hydro_beta-prop_sf"/>
</dbReference>
<keyword evidence="3" id="KW-0378">Hydrolase</keyword>
<evidence type="ECO:0000313" key="12">
    <source>
        <dbReference type="Proteomes" id="UP000006620"/>
    </source>
</evidence>
<gene>
    <name evidence="11" type="ordered locus">KNP414_06207</name>
</gene>
<dbReference type="PANTHER" id="PTHR43817">
    <property type="entry name" value="GLYCOSYL HYDROLASE"/>
    <property type="match status" value="1"/>
</dbReference>
<dbReference type="InterPro" id="IPR011081">
    <property type="entry name" value="Big_4"/>
</dbReference>
<dbReference type="Pfam" id="PF13385">
    <property type="entry name" value="Laminin_G_3"/>
    <property type="match status" value="2"/>
</dbReference>
<dbReference type="Pfam" id="PF04616">
    <property type="entry name" value="Glyco_hydro_43"/>
    <property type="match status" value="1"/>
</dbReference>
<dbReference type="PANTHER" id="PTHR43817:SF1">
    <property type="entry name" value="HYDROLASE, FAMILY 43, PUTATIVE (AFU_ORTHOLOGUE AFUA_3G01660)-RELATED"/>
    <property type="match status" value="1"/>
</dbReference>
<protein>
    <recommendedName>
        <fullName evidence="13">Alpha-N-arabinofuranosidase</fullName>
    </recommendedName>
</protein>
<dbReference type="Proteomes" id="UP000006620">
    <property type="component" value="Chromosome"/>
</dbReference>
<dbReference type="InterPro" id="IPR006710">
    <property type="entry name" value="Glyco_hydro_43"/>
</dbReference>
<dbReference type="HOGENOM" id="CLU_006612_0_0_9"/>
<dbReference type="InterPro" id="IPR046780">
    <property type="entry name" value="aBig_2"/>
</dbReference>
<evidence type="ECO:0000256" key="1">
    <source>
        <dbReference type="ARBA" id="ARBA00009865"/>
    </source>
</evidence>
<feature type="site" description="Important for catalytic activity, responsible for pKa modulation of the active site Glu and correct orientation of both the proton donor and substrate" evidence="6">
    <location>
        <position position="975"/>
    </location>
</feature>
<dbReference type="InterPro" id="IPR013320">
    <property type="entry name" value="ConA-like_dom_sf"/>
</dbReference>
<keyword evidence="4" id="KW-0326">Glycosidase</keyword>
<feature type="domain" description="Bacterial Ig-like" evidence="9">
    <location>
        <begin position="340"/>
        <end position="397"/>
    </location>
</feature>
<dbReference type="Pfam" id="PF07532">
    <property type="entry name" value="Big_4"/>
    <property type="match status" value="4"/>
</dbReference>
<evidence type="ECO:0000256" key="7">
    <source>
        <dbReference type="SAM" id="MobiDB-lite"/>
    </source>
</evidence>
<feature type="active site" description="Proton acceptor" evidence="5">
    <location>
        <position position="854"/>
    </location>
</feature>
<dbReference type="KEGG" id="pms:KNP414_06207"/>
<comment type="similarity">
    <text evidence="1">Belongs to the glycosyl hydrolase 43 family.</text>
</comment>
<evidence type="ECO:0000256" key="6">
    <source>
        <dbReference type="PIRSR" id="PIRSR606710-2"/>
    </source>
</evidence>
<reference evidence="12" key="1">
    <citation type="submission" date="2011-06" db="EMBL/GenBank/DDBJ databases">
        <title>Complete genome sequence of Paenibacillus mucilaginosus KNP414.</title>
        <authorList>
            <person name="Wang J."/>
            <person name="Hu S."/>
            <person name="Hu X."/>
            <person name="Zhang B."/>
            <person name="Dong D."/>
            <person name="Zhang S."/>
            <person name="Zhao K."/>
            <person name="Wu D."/>
        </authorList>
    </citation>
    <scope>NUCLEOTIDE SEQUENCE [LARGE SCALE GENOMIC DNA]</scope>
    <source>
        <strain evidence="12">KNP414</strain>
    </source>
</reference>
<dbReference type="GO" id="GO:0005975">
    <property type="term" value="P:carbohydrate metabolic process"/>
    <property type="evidence" value="ECO:0007669"/>
    <property type="project" value="InterPro"/>
</dbReference>